<keyword evidence="3" id="KW-1185">Reference proteome</keyword>
<dbReference type="STRING" id="56857.A0A200QLN1"/>
<organism evidence="2 3">
    <name type="scientific">Macleaya cordata</name>
    <name type="common">Five-seeded plume-poppy</name>
    <name type="synonym">Bocconia cordata</name>
    <dbReference type="NCBI Taxonomy" id="56857"/>
    <lineage>
        <taxon>Eukaryota</taxon>
        <taxon>Viridiplantae</taxon>
        <taxon>Streptophyta</taxon>
        <taxon>Embryophyta</taxon>
        <taxon>Tracheophyta</taxon>
        <taxon>Spermatophyta</taxon>
        <taxon>Magnoliopsida</taxon>
        <taxon>Ranunculales</taxon>
        <taxon>Papaveraceae</taxon>
        <taxon>Papaveroideae</taxon>
        <taxon>Macleaya</taxon>
    </lineage>
</organism>
<feature type="compositionally biased region" description="Basic and acidic residues" evidence="1">
    <location>
        <begin position="130"/>
        <end position="181"/>
    </location>
</feature>
<gene>
    <name evidence="2" type="ORF">BVC80_9007g20</name>
</gene>
<feature type="compositionally biased region" description="Basic and acidic residues" evidence="1">
    <location>
        <begin position="795"/>
        <end position="844"/>
    </location>
</feature>
<sequence length="985" mass="111027">MDEWQLQDDPRNPDLEKEHDKRIRSRRDDSGEKDKYQDDISDGNNRGLSMKEDRAKTGKDKDERSDRDKYKDDRYRDKYREDVNRDGRRRDDKRRDERSSRNHTIDRPDIKHFRDESTNEIRHKKSRPQNGDRDGSPHLDDRGTTYKDSKEKKRSSKDNEGHSDLKSLRTPERRSDVEKKPLSTSKLSSLADKPRSQSRHVDGDSTVSSSKWKTSPNSSAHVAKDQYRYNSKQAESKYRDSISEERVRSSIVSSRELTGLSGGFDRASERRSLEKPIQKDEKLELSNERSRRLDVQASPKQLMEKSPSSSNIDWRFSNRSTLRRSLDVDEVGGRGSGSKDARDYSANEDRRSRDLPSEKPTADDFSQADGDTLSVSSSYNRISHMPGNSSSLLPPPPPRTGVDSPSVLDEDSRGKSSNRYRRYGDPNMGRGLGTAWKGVPSWPSPVTNGFIPYPHGPPPGGFHPVMQQFPAHLFGIRPSMDLSHTGLPFHISDADRFSGHGRSYGWRNPADGACPPHMHGWDASNGVFGDEPQMYGTPDWDQNRHLMSGRGWETNTEKWKGQNSGVNVELPPAAQNEDHLQRVNSDELVSGKSDQQPRNECNRPGSRAESIEIKQSSSIPPEKDSTEAPTKSSNKADDVGSRFCHIYLSKLDISADLTHPELSNQCMSLLVEEKATVNKDVTEHDYVEERIEAGVKISNTIESASFFPKLNESIFQRAVALYKKQTEEIKVKHDISSFPKSKQEPVPTTEGEKLEPVPTIDEEMAEPSSGLDCENLDPVSASVQDNMIEPVPVSSDEKLEDPLQNPDQEKVEAVLQERAEEVVHRERTEEAVPVSDQERAKEETFPTSNQDKADEETSTPGQNLEEPVTVPVKEEQEETNPTSIEEKVEPILEKLEEIVEERSSLLEQASLATADSLCAEEETNRASDCKSNHVTEEQKAFNDVMCGSVCFSEGSSEGCEALMPESIECRLVSLSRIHNFPENTH</sequence>
<evidence type="ECO:0000256" key="1">
    <source>
        <dbReference type="SAM" id="MobiDB-lite"/>
    </source>
</evidence>
<dbReference type="PANTHER" id="PTHR34837:SF1">
    <property type="entry name" value="LOW PROTEIN: ZINC FINGER CCCH DOMAIN PROTEIN"/>
    <property type="match status" value="1"/>
</dbReference>
<comment type="caution">
    <text evidence="2">The sequence shown here is derived from an EMBL/GenBank/DDBJ whole genome shotgun (WGS) entry which is preliminary data.</text>
</comment>
<protein>
    <submittedName>
        <fullName evidence="2">Uncharacterized protein</fullName>
    </submittedName>
</protein>
<feature type="compositionally biased region" description="Low complexity" evidence="1">
    <location>
        <begin position="208"/>
        <end position="219"/>
    </location>
</feature>
<feature type="compositionally biased region" description="Basic and acidic residues" evidence="1">
    <location>
        <begin position="266"/>
        <end position="294"/>
    </location>
</feature>
<dbReference type="FunCoup" id="A0A200QLN1">
    <property type="interactions" value="1439"/>
</dbReference>
<dbReference type="EMBL" id="MVGT01001699">
    <property type="protein sequence ID" value="OVA11322.1"/>
    <property type="molecule type" value="Genomic_DNA"/>
</dbReference>
<dbReference type="Proteomes" id="UP000195402">
    <property type="component" value="Unassembled WGS sequence"/>
</dbReference>
<feature type="compositionally biased region" description="Basic and acidic residues" evidence="1">
    <location>
        <begin position="49"/>
        <end position="121"/>
    </location>
</feature>
<feature type="region of interest" description="Disordered" evidence="1">
    <location>
        <begin position="586"/>
        <end position="636"/>
    </location>
</feature>
<dbReference type="AlphaFoldDB" id="A0A200QLN1"/>
<feature type="compositionally biased region" description="Basic and acidic residues" evidence="1">
    <location>
        <begin position="234"/>
        <end position="248"/>
    </location>
</feature>
<evidence type="ECO:0000313" key="2">
    <source>
        <dbReference type="EMBL" id="OVA11322.1"/>
    </source>
</evidence>
<dbReference type="OrthoDB" id="1938945at2759"/>
<reference evidence="2 3" key="1">
    <citation type="journal article" date="2017" name="Mol. Plant">
        <title>The Genome of Medicinal Plant Macleaya cordata Provides New Insights into Benzylisoquinoline Alkaloids Metabolism.</title>
        <authorList>
            <person name="Liu X."/>
            <person name="Liu Y."/>
            <person name="Huang P."/>
            <person name="Ma Y."/>
            <person name="Qing Z."/>
            <person name="Tang Q."/>
            <person name="Cao H."/>
            <person name="Cheng P."/>
            <person name="Zheng Y."/>
            <person name="Yuan Z."/>
            <person name="Zhou Y."/>
            <person name="Liu J."/>
            <person name="Tang Z."/>
            <person name="Zhuo Y."/>
            <person name="Zhang Y."/>
            <person name="Yu L."/>
            <person name="Huang J."/>
            <person name="Yang P."/>
            <person name="Peng Q."/>
            <person name="Zhang J."/>
            <person name="Jiang W."/>
            <person name="Zhang Z."/>
            <person name="Lin K."/>
            <person name="Ro D.K."/>
            <person name="Chen X."/>
            <person name="Xiong X."/>
            <person name="Shang Y."/>
            <person name="Huang S."/>
            <person name="Zeng J."/>
        </authorList>
    </citation>
    <scope>NUCLEOTIDE SEQUENCE [LARGE SCALE GENOMIC DNA]</scope>
    <source>
        <strain evidence="3">cv. BLH2017</strain>
        <tissue evidence="2">Root</tissue>
    </source>
</reference>
<feature type="compositionally biased region" description="Polar residues" evidence="1">
    <location>
        <begin position="306"/>
        <end position="320"/>
    </location>
</feature>
<proteinExistence type="predicted"/>
<feature type="compositionally biased region" description="Basic and acidic residues" evidence="1">
    <location>
        <begin position="8"/>
        <end position="38"/>
    </location>
</feature>
<dbReference type="InParanoid" id="A0A200QLN1"/>
<evidence type="ECO:0000313" key="3">
    <source>
        <dbReference type="Proteomes" id="UP000195402"/>
    </source>
</evidence>
<feature type="region of interest" description="Disordered" evidence="1">
    <location>
        <begin position="1"/>
        <end position="427"/>
    </location>
</feature>
<accession>A0A200QLN1</accession>
<feature type="compositionally biased region" description="Basic and acidic residues" evidence="1">
    <location>
        <begin position="192"/>
        <end position="203"/>
    </location>
</feature>
<name>A0A200QLN1_MACCD</name>
<feature type="compositionally biased region" description="Basic and acidic residues" evidence="1">
    <location>
        <begin position="337"/>
        <end position="362"/>
    </location>
</feature>
<dbReference type="PANTHER" id="PTHR34837">
    <property type="entry name" value="OS05G0595500 PROTEIN"/>
    <property type="match status" value="1"/>
</dbReference>
<feature type="region of interest" description="Disordered" evidence="1">
    <location>
        <begin position="734"/>
        <end position="887"/>
    </location>
</feature>
<dbReference type="OMA" id="RGWEMNA"/>